<feature type="transmembrane region" description="Helical" evidence="7">
    <location>
        <begin position="106"/>
        <end position="131"/>
    </location>
</feature>
<dbReference type="PROSITE" id="PS50928">
    <property type="entry name" value="ABC_TM1"/>
    <property type="match status" value="1"/>
</dbReference>
<name>A0ABU8AYL7_9ACTN</name>
<dbReference type="SUPFAM" id="SSF161098">
    <property type="entry name" value="MetI-like"/>
    <property type="match status" value="1"/>
</dbReference>
<organism evidence="9 10">
    <name type="scientific">Streptomyces bottropensis</name>
    <dbReference type="NCBI Taxonomy" id="42235"/>
    <lineage>
        <taxon>Bacteria</taxon>
        <taxon>Bacillati</taxon>
        <taxon>Actinomycetota</taxon>
        <taxon>Actinomycetes</taxon>
        <taxon>Kitasatosporales</taxon>
        <taxon>Streptomycetaceae</taxon>
        <taxon>Streptomyces</taxon>
    </lineage>
</organism>
<dbReference type="InterPro" id="IPR035906">
    <property type="entry name" value="MetI-like_sf"/>
</dbReference>
<evidence type="ECO:0000313" key="9">
    <source>
        <dbReference type="EMBL" id="MEH0638653.1"/>
    </source>
</evidence>
<sequence>MSATTAETAPTAETAAATAAAAGRAAGAAATTARRRRPPRLRTVVLAAVGWLVALTFLAPYLQMLLTALKPTPELMKSPPSYLPSRWEWSNFADVWSLKDPPVSDALWFSLYVAGMSTLLTLAVGLPAAYYTARNRFRGRGAFLLLVLVTQMFAPTALLVGIYREMVSLDLTDTAEGLILVNAAFNLPFCIWILNAYFASIPKELEEAAYMDGAGRLGTLVRVTLPLALPGVVTALVYTFIGAWNEYVVALTITSSGDRTTLTKAIPGFVTAYQEQWQYLFATSLIAIVPVVVLFIFVERYLISGLTAGGIK</sequence>
<accession>A0ABU8AYL7</accession>
<evidence type="ECO:0000313" key="10">
    <source>
        <dbReference type="Proteomes" id="UP001310290"/>
    </source>
</evidence>
<dbReference type="PANTHER" id="PTHR32243">
    <property type="entry name" value="MALTOSE TRANSPORT SYSTEM PERMEASE-RELATED"/>
    <property type="match status" value="1"/>
</dbReference>
<keyword evidence="4 7" id="KW-0812">Transmembrane</keyword>
<comment type="subcellular location">
    <subcellularLocation>
        <location evidence="1 7">Cell membrane</location>
        <topology evidence="1 7">Multi-pass membrane protein</topology>
    </subcellularLocation>
</comment>
<feature type="domain" description="ABC transmembrane type-1" evidence="8">
    <location>
        <begin position="107"/>
        <end position="298"/>
    </location>
</feature>
<evidence type="ECO:0000256" key="4">
    <source>
        <dbReference type="ARBA" id="ARBA00022692"/>
    </source>
</evidence>
<keyword evidence="3" id="KW-1003">Cell membrane</keyword>
<evidence type="ECO:0000256" key="7">
    <source>
        <dbReference type="RuleBase" id="RU363032"/>
    </source>
</evidence>
<dbReference type="Gene3D" id="1.10.3720.10">
    <property type="entry name" value="MetI-like"/>
    <property type="match status" value="1"/>
</dbReference>
<keyword evidence="10" id="KW-1185">Reference proteome</keyword>
<feature type="transmembrane region" description="Helical" evidence="7">
    <location>
        <begin position="277"/>
        <end position="298"/>
    </location>
</feature>
<evidence type="ECO:0000256" key="5">
    <source>
        <dbReference type="ARBA" id="ARBA00022989"/>
    </source>
</evidence>
<evidence type="ECO:0000256" key="3">
    <source>
        <dbReference type="ARBA" id="ARBA00022475"/>
    </source>
</evidence>
<keyword evidence="6 7" id="KW-0472">Membrane</keyword>
<feature type="transmembrane region" description="Helical" evidence="7">
    <location>
        <begin position="143"/>
        <end position="163"/>
    </location>
</feature>
<dbReference type="CDD" id="cd06261">
    <property type="entry name" value="TM_PBP2"/>
    <property type="match status" value="1"/>
</dbReference>
<feature type="transmembrane region" description="Helical" evidence="7">
    <location>
        <begin position="220"/>
        <end position="241"/>
    </location>
</feature>
<evidence type="ECO:0000256" key="2">
    <source>
        <dbReference type="ARBA" id="ARBA00022448"/>
    </source>
</evidence>
<feature type="transmembrane region" description="Helical" evidence="7">
    <location>
        <begin position="44"/>
        <end position="66"/>
    </location>
</feature>
<protein>
    <submittedName>
        <fullName evidence="9">Carbohydrate ABC transporter permease</fullName>
    </submittedName>
</protein>
<reference evidence="9" key="1">
    <citation type="submission" date="2023-04" db="EMBL/GenBank/DDBJ databases">
        <title>Genomic diversity of scab-causing Streptomyces spp. in the province of Quebec, Canada.</title>
        <authorList>
            <person name="Biessy A."/>
            <person name="Cadieux M."/>
            <person name="Ciotola M."/>
            <person name="Filion M."/>
        </authorList>
    </citation>
    <scope>NUCLEOTIDE SEQUENCE</scope>
    <source>
        <strain evidence="9">B21-115</strain>
    </source>
</reference>
<evidence type="ECO:0000256" key="1">
    <source>
        <dbReference type="ARBA" id="ARBA00004651"/>
    </source>
</evidence>
<evidence type="ECO:0000259" key="8">
    <source>
        <dbReference type="PROSITE" id="PS50928"/>
    </source>
</evidence>
<proteinExistence type="inferred from homology"/>
<gene>
    <name evidence="9" type="ORF">QBA35_36190</name>
</gene>
<dbReference type="RefSeq" id="WP_334661296.1">
    <property type="nucleotide sequence ID" value="NZ_JARULZ010000002.1"/>
</dbReference>
<dbReference type="InterPro" id="IPR050901">
    <property type="entry name" value="BP-dep_ABC_trans_perm"/>
</dbReference>
<evidence type="ECO:0000256" key="6">
    <source>
        <dbReference type="ARBA" id="ARBA00023136"/>
    </source>
</evidence>
<comment type="similarity">
    <text evidence="7">Belongs to the binding-protein-dependent transport system permease family.</text>
</comment>
<keyword evidence="5 7" id="KW-1133">Transmembrane helix</keyword>
<dbReference type="EMBL" id="JARULZ010000002">
    <property type="protein sequence ID" value="MEH0638653.1"/>
    <property type="molecule type" value="Genomic_DNA"/>
</dbReference>
<dbReference type="Pfam" id="PF00528">
    <property type="entry name" value="BPD_transp_1"/>
    <property type="match status" value="1"/>
</dbReference>
<feature type="transmembrane region" description="Helical" evidence="7">
    <location>
        <begin position="178"/>
        <end position="199"/>
    </location>
</feature>
<keyword evidence="2 7" id="KW-0813">Transport</keyword>
<comment type="caution">
    <text evidence="9">The sequence shown here is derived from an EMBL/GenBank/DDBJ whole genome shotgun (WGS) entry which is preliminary data.</text>
</comment>
<dbReference type="Proteomes" id="UP001310290">
    <property type="component" value="Unassembled WGS sequence"/>
</dbReference>
<dbReference type="PANTHER" id="PTHR32243:SF18">
    <property type="entry name" value="INNER MEMBRANE ABC TRANSPORTER PERMEASE PROTEIN YCJP"/>
    <property type="match status" value="1"/>
</dbReference>
<dbReference type="InterPro" id="IPR000515">
    <property type="entry name" value="MetI-like"/>
</dbReference>